<evidence type="ECO:0000313" key="2">
    <source>
        <dbReference type="EMBL" id="GIY96337.1"/>
    </source>
</evidence>
<name>A0AAV4XMI6_CAEEX</name>
<proteinExistence type="predicted"/>
<protein>
    <submittedName>
        <fullName evidence="2">Uncharacterized protein</fullName>
    </submittedName>
</protein>
<evidence type="ECO:0000256" key="1">
    <source>
        <dbReference type="SAM" id="MobiDB-lite"/>
    </source>
</evidence>
<accession>A0AAV4XMI6</accession>
<comment type="caution">
    <text evidence="2">The sequence shown here is derived from an EMBL/GenBank/DDBJ whole genome shotgun (WGS) entry which is preliminary data.</text>
</comment>
<dbReference type="EMBL" id="BPLR01000647">
    <property type="protein sequence ID" value="GIY96337.1"/>
    <property type="molecule type" value="Genomic_DNA"/>
</dbReference>
<gene>
    <name evidence="2" type="ORF">CEXT_430391</name>
</gene>
<keyword evidence="3" id="KW-1185">Reference proteome</keyword>
<dbReference type="Proteomes" id="UP001054945">
    <property type="component" value="Unassembled WGS sequence"/>
</dbReference>
<sequence length="136" mass="15159">MELSNLGERPPAPMPIRGQKRSGNYTAASSGAFFDVSFLDWMVVSTFEGFLNGRIVLQRCQGCRILVRGLRADAYWGEKEVFTFLALLASKSNLMRRCRRHGKPPLFALPKPLGSIRTASFRMASLSFLLPFGKTA</sequence>
<organism evidence="2 3">
    <name type="scientific">Caerostris extrusa</name>
    <name type="common">Bark spider</name>
    <name type="synonym">Caerostris bankana</name>
    <dbReference type="NCBI Taxonomy" id="172846"/>
    <lineage>
        <taxon>Eukaryota</taxon>
        <taxon>Metazoa</taxon>
        <taxon>Ecdysozoa</taxon>
        <taxon>Arthropoda</taxon>
        <taxon>Chelicerata</taxon>
        <taxon>Arachnida</taxon>
        <taxon>Araneae</taxon>
        <taxon>Araneomorphae</taxon>
        <taxon>Entelegynae</taxon>
        <taxon>Araneoidea</taxon>
        <taxon>Araneidae</taxon>
        <taxon>Caerostris</taxon>
    </lineage>
</organism>
<dbReference type="AlphaFoldDB" id="A0AAV4XMI6"/>
<evidence type="ECO:0000313" key="3">
    <source>
        <dbReference type="Proteomes" id="UP001054945"/>
    </source>
</evidence>
<reference evidence="2 3" key="1">
    <citation type="submission" date="2021-06" db="EMBL/GenBank/DDBJ databases">
        <title>Caerostris extrusa draft genome.</title>
        <authorList>
            <person name="Kono N."/>
            <person name="Arakawa K."/>
        </authorList>
    </citation>
    <scope>NUCLEOTIDE SEQUENCE [LARGE SCALE GENOMIC DNA]</scope>
</reference>
<feature type="region of interest" description="Disordered" evidence="1">
    <location>
        <begin position="1"/>
        <end position="21"/>
    </location>
</feature>